<evidence type="ECO:0000256" key="4">
    <source>
        <dbReference type="ARBA" id="ARBA00022862"/>
    </source>
</evidence>
<proteinExistence type="inferred from homology"/>
<evidence type="ECO:0000256" key="9">
    <source>
        <dbReference type="SAM" id="SignalP"/>
    </source>
</evidence>
<dbReference type="GO" id="GO:0004784">
    <property type="term" value="F:superoxide dismutase activity"/>
    <property type="evidence" value="ECO:0007669"/>
    <property type="project" value="UniProtKB-EC"/>
</dbReference>
<keyword evidence="11" id="KW-1185">Reference proteome</keyword>
<comment type="cofactor">
    <cofactor evidence="8">
        <name>Zn(2+)</name>
        <dbReference type="ChEBI" id="CHEBI:29105"/>
    </cofactor>
    <text evidence="8">Binds 1 zinc ion per subunit.</text>
</comment>
<organism evidence="11 12">
    <name type="scientific">Fopius arisanus</name>
    <dbReference type="NCBI Taxonomy" id="64838"/>
    <lineage>
        <taxon>Eukaryota</taxon>
        <taxon>Metazoa</taxon>
        <taxon>Ecdysozoa</taxon>
        <taxon>Arthropoda</taxon>
        <taxon>Hexapoda</taxon>
        <taxon>Insecta</taxon>
        <taxon>Pterygota</taxon>
        <taxon>Neoptera</taxon>
        <taxon>Endopterygota</taxon>
        <taxon>Hymenoptera</taxon>
        <taxon>Apocrita</taxon>
        <taxon>Ichneumonoidea</taxon>
        <taxon>Braconidae</taxon>
        <taxon>Opiinae</taxon>
        <taxon>Fopius</taxon>
    </lineage>
</organism>
<keyword evidence="4" id="KW-0049">Antioxidant</keyword>
<evidence type="ECO:0000256" key="6">
    <source>
        <dbReference type="ARBA" id="ARBA00023008"/>
    </source>
</evidence>
<evidence type="ECO:0000259" key="10">
    <source>
        <dbReference type="Pfam" id="PF00080"/>
    </source>
</evidence>
<keyword evidence="2 8" id="KW-0479">Metal-binding</keyword>
<dbReference type="AlphaFoldDB" id="A0A9R1TL06"/>
<dbReference type="GeneID" id="105272305"/>
<evidence type="ECO:0000313" key="12">
    <source>
        <dbReference type="RefSeq" id="XP_011312679.1"/>
    </source>
</evidence>
<dbReference type="InterPro" id="IPR001424">
    <property type="entry name" value="SOD_Cu_Zn_dom"/>
</dbReference>
<sequence length="172" mass="17860">MKVLVLVLSIASVVIAQEIQAVVKILPHNASSTVTGTIKFVQSKLDGPVSVTGTITGLKKGKHGFHIHEKGDLSNNCTSTGGHFNPKNMAHGAPSDSTRHVGDLGNIEANDQNEATIHIVDKVISLTGPNSIIGRGVVIHSDVDDLGKNQDQGSKTTGNAGDRLGCGVIGIM</sequence>
<name>A0A9R1TL06_9HYME</name>
<dbReference type="PROSITE" id="PS00332">
    <property type="entry name" value="SOD_CU_ZN_2"/>
    <property type="match status" value="1"/>
</dbReference>
<evidence type="ECO:0000313" key="11">
    <source>
        <dbReference type="Proteomes" id="UP000694866"/>
    </source>
</evidence>
<comment type="similarity">
    <text evidence="1 8">Belongs to the Cu-Zn superoxide dismutase family.</text>
</comment>
<feature type="chain" id="PRO_5040301630" description="Superoxide dismutase [Cu-Zn]" evidence="9">
    <location>
        <begin position="17"/>
        <end position="172"/>
    </location>
</feature>
<evidence type="ECO:0000256" key="5">
    <source>
        <dbReference type="ARBA" id="ARBA00023002"/>
    </source>
</evidence>
<evidence type="ECO:0000256" key="1">
    <source>
        <dbReference type="ARBA" id="ARBA00010457"/>
    </source>
</evidence>
<evidence type="ECO:0000256" key="3">
    <source>
        <dbReference type="ARBA" id="ARBA00022833"/>
    </source>
</evidence>
<dbReference type="CDD" id="cd00305">
    <property type="entry name" value="Cu-Zn_Superoxide_Dismutase"/>
    <property type="match status" value="1"/>
</dbReference>
<dbReference type="OrthoDB" id="2015551at2759"/>
<comment type="function">
    <text evidence="8">Destroys radicals which are normally produced within the cells and which are toxic to biological systems.</text>
</comment>
<dbReference type="EC" id="1.15.1.1" evidence="8"/>
<dbReference type="SUPFAM" id="SSF49329">
    <property type="entry name" value="Cu,Zn superoxide dismutase-like"/>
    <property type="match status" value="1"/>
</dbReference>
<dbReference type="RefSeq" id="XP_011312679.1">
    <property type="nucleotide sequence ID" value="XM_011314377.1"/>
</dbReference>
<protein>
    <recommendedName>
        <fullName evidence="8">Superoxide dismutase [Cu-Zn]</fullName>
        <ecNumber evidence="8">1.15.1.1</ecNumber>
    </recommendedName>
</protein>
<dbReference type="PROSITE" id="PS00087">
    <property type="entry name" value="SOD_CU_ZN_1"/>
    <property type="match status" value="1"/>
</dbReference>
<keyword evidence="3 8" id="KW-0862">Zinc</keyword>
<dbReference type="PRINTS" id="PR00068">
    <property type="entry name" value="CUZNDISMTASE"/>
</dbReference>
<keyword evidence="5 8" id="KW-0560">Oxidoreductase</keyword>
<dbReference type="GO" id="GO:0005507">
    <property type="term" value="F:copper ion binding"/>
    <property type="evidence" value="ECO:0007669"/>
    <property type="project" value="InterPro"/>
</dbReference>
<keyword evidence="9" id="KW-0732">Signal</keyword>
<accession>A0A9R1TL06</accession>
<evidence type="ECO:0000256" key="7">
    <source>
        <dbReference type="ARBA" id="ARBA00049204"/>
    </source>
</evidence>
<reference evidence="12" key="1">
    <citation type="submission" date="2025-08" db="UniProtKB">
        <authorList>
            <consortium name="RefSeq"/>
        </authorList>
    </citation>
    <scope>IDENTIFICATION</scope>
    <source>
        <strain evidence="12">USDA-PBARC FA_bdor</strain>
        <tissue evidence="12">Whole organism</tissue>
    </source>
</reference>
<dbReference type="Pfam" id="PF00080">
    <property type="entry name" value="Sod_Cu"/>
    <property type="match status" value="1"/>
</dbReference>
<comment type="catalytic activity">
    <reaction evidence="7 8">
        <text>2 superoxide + 2 H(+) = H2O2 + O2</text>
        <dbReference type="Rhea" id="RHEA:20696"/>
        <dbReference type="ChEBI" id="CHEBI:15378"/>
        <dbReference type="ChEBI" id="CHEBI:15379"/>
        <dbReference type="ChEBI" id="CHEBI:16240"/>
        <dbReference type="ChEBI" id="CHEBI:18421"/>
        <dbReference type="EC" id="1.15.1.1"/>
    </reaction>
</comment>
<dbReference type="Gene3D" id="2.60.40.200">
    <property type="entry name" value="Superoxide dismutase, copper/zinc binding domain"/>
    <property type="match status" value="1"/>
</dbReference>
<dbReference type="InterPro" id="IPR024134">
    <property type="entry name" value="SOD_Cu/Zn_/chaperone"/>
</dbReference>
<evidence type="ECO:0000256" key="2">
    <source>
        <dbReference type="ARBA" id="ARBA00022723"/>
    </source>
</evidence>
<feature type="domain" description="Superoxide dismutase copper/zinc binding" evidence="10">
    <location>
        <begin position="34"/>
        <end position="169"/>
    </location>
</feature>
<keyword evidence="6 8" id="KW-0186">Copper</keyword>
<dbReference type="PANTHER" id="PTHR10003">
    <property type="entry name" value="SUPEROXIDE DISMUTASE CU-ZN -RELATED"/>
    <property type="match status" value="1"/>
</dbReference>
<feature type="signal peptide" evidence="9">
    <location>
        <begin position="1"/>
        <end position="16"/>
    </location>
</feature>
<dbReference type="InterPro" id="IPR036423">
    <property type="entry name" value="SOD-like_Cu/Zn_dom_sf"/>
</dbReference>
<dbReference type="InterPro" id="IPR018152">
    <property type="entry name" value="SOD_Cu/Zn_BS"/>
</dbReference>
<dbReference type="FunFam" id="2.60.40.200:FF:000001">
    <property type="entry name" value="Superoxide dismutase [Cu-Zn]"/>
    <property type="match status" value="1"/>
</dbReference>
<gene>
    <name evidence="12" type="primary">LOC105272305</name>
</gene>
<comment type="cofactor">
    <cofactor evidence="8">
        <name>Cu cation</name>
        <dbReference type="ChEBI" id="CHEBI:23378"/>
    </cofactor>
    <text evidence="8">Binds 1 copper ion per subunit.</text>
</comment>
<evidence type="ECO:0000256" key="8">
    <source>
        <dbReference type="RuleBase" id="RU000393"/>
    </source>
</evidence>
<dbReference type="Proteomes" id="UP000694866">
    <property type="component" value="Unplaced"/>
</dbReference>